<dbReference type="Pfam" id="PF03798">
    <property type="entry name" value="TRAM_LAG1_CLN8"/>
    <property type="match status" value="1"/>
</dbReference>
<dbReference type="PANTHER" id="PTHR12560:SF21">
    <property type="entry name" value="CERAMIDE SYNTHASE HYL-2"/>
    <property type="match status" value="1"/>
</dbReference>
<evidence type="ECO:0000256" key="5">
    <source>
        <dbReference type="ARBA" id="ARBA00022989"/>
    </source>
</evidence>
<dbReference type="PANTHER" id="PTHR12560">
    <property type="entry name" value="LONGEVITY ASSURANCE FACTOR 1 LAG1"/>
    <property type="match status" value="1"/>
</dbReference>
<feature type="transmembrane region" description="Helical" evidence="8">
    <location>
        <begin position="240"/>
        <end position="262"/>
    </location>
</feature>
<dbReference type="UniPathway" id="UPA00222"/>
<keyword evidence="4 7" id="KW-0812">Transmembrane</keyword>
<feature type="transmembrane region" description="Helical" evidence="8">
    <location>
        <begin position="66"/>
        <end position="90"/>
    </location>
</feature>
<accession>A0A1I8ES65</accession>
<dbReference type="PIRSF" id="PIRSF005225">
    <property type="entry name" value="LAG1_LAC1"/>
    <property type="match status" value="1"/>
</dbReference>
<comment type="pathway">
    <text evidence="3">Sphingolipid metabolism.</text>
</comment>
<dbReference type="InterPro" id="IPR016439">
    <property type="entry name" value="Lag1/Lac1-like"/>
</dbReference>
<dbReference type="GO" id="GO:0046513">
    <property type="term" value="P:ceramide biosynthetic process"/>
    <property type="evidence" value="ECO:0007669"/>
    <property type="project" value="InterPro"/>
</dbReference>
<feature type="domain" description="TLC" evidence="9">
    <location>
        <begin position="113"/>
        <end position="325"/>
    </location>
</feature>
<feature type="transmembrane region" description="Helical" evidence="8">
    <location>
        <begin position="119"/>
        <end position="137"/>
    </location>
</feature>
<comment type="pathway">
    <text evidence="2">Lipid metabolism; sphingolipid metabolism.</text>
</comment>
<dbReference type="PROSITE" id="PS50922">
    <property type="entry name" value="TLC"/>
    <property type="match status" value="1"/>
</dbReference>
<evidence type="ECO:0000256" key="6">
    <source>
        <dbReference type="ARBA" id="ARBA00023136"/>
    </source>
</evidence>
<keyword evidence="5 8" id="KW-1133">Transmembrane helix</keyword>
<keyword evidence="6 7" id="KW-0472">Membrane</keyword>
<feature type="transmembrane region" description="Helical" evidence="8">
    <location>
        <begin position="297"/>
        <end position="321"/>
    </location>
</feature>
<evidence type="ECO:0000256" key="1">
    <source>
        <dbReference type="ARBA" id="ARBA00004141"/>
    </source>
</evidence>
<dbReference type="InterPro" id="IPR006634">
    <property type="entry name" value="TLC-dom"/>
</dbReference>
<dbReference type="GO" id="GO:0050291">
    <property type="term" value="F:sphingosine N-acyltransferase activity"/>
    <property type="evidence" value="ECO:0007669"/>
    <property type="project" value="InterPro"/>
</dbReference>
<dbReference type="GO" id="GO:0016020">
    <property type="term" value="C:membrane"/>
    <property type="evidence" value="ECO:0007669"/>
    <property type="project" value="UniProtKB-SubCell"/>
</dbReference>
<evidence type="ECO:0000256" key="8">
    <source>
        <dbReference type="SAM" id="Phobius"/>
    </source>
</evidence>
<evidence type="ECO:0000256" key="2">
    <source>
        <dbReference type="ARBA" id="ARBA00004760"/>
    </source>
</evidence>
<dbReference type="WBParaSite" id="maker-PairedContig_4451-snap-gene-0.8-mRNA-1">
    <property type="protein sequence ID" value="maker-PairedContig_4451-snap-gene-0.8-mRNA-1"/>
    <property type="gene ID" value="maker-PairedContig_4451-snap-gene-0.8"/>
</dbReference>
<feature type="transmembrane region" description="Helical" evidence="8">
    <location>
        <begin position="162"/>
        <end position="182"/>
    </location>
</feature>
<evidence type="ECO:0000313" key="10">
    <source>
        <dbReference type="WBParaSite" id="maker-PairedContig_4451-snap-gene-0.8-mRNA-1"/>
    </source>
</evidence>
<feature type="transmembrane region" description="Helical" evidence="8">
    <location>
        <begin position="194"/>
        <end position="220"/>
    </location>
</feature>
<dbReference type="STRING" id="6293.A0A1I8ES65"/>
<comment type="subcellular location">
    <subcellularLocation>
        <location evidence="1">Membrane</location>
        <topology evidence="1">Multi-pass membrane protein</topology>
    </subcellularLocation>
</comment>
<sequence>MALLNSIEINDSSNKYISSAVQANGVMFWDEKYWLPRGFTWNDLKSNDTVHYPDIWELTYAMKYSILLLLLRFAVECFVFLPIGCLFGMIKEPFGLRIKAHINFCQANKGKFKRVSESAWRFLFYLCIWLYGLYVLSDQPQLYDVAECWHYWPRHPLTNNVWWYYVIETSFYCSLIISSVLFDIRRADFIQMTFHHIITILLLTLSFVMNMVRIGTLILFSHDIADVFLELGKLCRYAGWKTVLTCVFATFMLVWIVTRLIYFPFFIIRSVLFDAPALIQADYRWENIRQPPIVPRLFALMLLSLLILHIYWTIIIMKIALKSVKGNIDDIREESDNEISSAASSENIDAIVKNNTKRTKKIE</sequence>
<organism evidence="10">
    <name type="scientific">Wuchereria bancrofti</name>
    <dbReference type="NCBI Taxonomy" id="6293"/>
    <lineage>
        <taxon>Eukaryota</taxon>
        <taxon>Metazoa</taxon>
        <taxon>Ecdysozoa</taxon>
        <taxon>Nematoda</taxon>
        <taxon>Chromadorea</taxon>
        <taxon>Rhabditida</taxon>
        <taxon>Spirurina</taxon>
        <taxon>Spiruromorpha</taxon>
        <taxon>Filarioidea</taxon>
        <taxon>Onchocercidae</taxon>
        <taxon>Wuchereria</taxon>
    </lineage>
</organism>
<protein>
    <submittedName>
        <fullName evidence="10">TLC domain-containing protein</fullName>
    </submittedName>
</protein>
<dbReference type="AlphaFoldDB" id="A0A1I8ES65"/>
<dbReference type="SMART" id="SM00724">
    <property type="entry name" value="TLC"/>
    <property type="match status" value="1"/>
</dbReference>
<evidence type="ECO:0000256" key="3">
    <source>
        <dbReference type="ARBA" id="ARBA00004991"/>
    </source>
</evidence>
<proteinExistence type="predicted"/>
<evidence type="ECO:0000259" key="9">
    <source>
        <dbReference type="PROSITE" id="PS50922"/>
    </source>
</evidence>
<reference evidence="10" key="1">
    <citation type="submission" date="2016-11" db="UniProtKB">
        <authorList>
            <consortium name="WormBaseParasite"/>
        </authorList>
    </citation>
    <scope>IDENTIFICATION</scope>
    <source>
        <strain evidence="10">pt0022</strain>
    </source>
</reference>
<name>A0A1I8ES65_WUCBA</name>
<evidence type="ECO:0000256" key="7">
    <source>
        <dbReference type="PROSITE-ProRule" id="PRU00205"/>
    </source>
</evidence>
<evidence type="ECO:0000256" key="4">
    <source>
        <dbReference type="ARBA" id="ARBA00022692"/>
    </source>
</evidence>